<proteinExistence type="inferred from homology"/>
<reference evidence="5 6" key="1">
    <citation type="submission" date="2015-01" db="EMBL/GenBank/DDBJ databases">
        <title>Comparative genomics of the lactic acid bacteria isolated from the honey bee gut.</title>
        <authorList>
            <person name="Ellegaard K.M."/>
            <person name="Tamarit D."/>
            <person name="Javelind E."/>
            <person name="Olofsson T."/>
            <person name="Andersson S.G."/>
            <person name="Vasquez A."/>
        </authorList>
    </citation>
    <scope>NUCLEOTIDE SEQUENCE [LARGE SCALE GENOMIC DNA]</scope>
    <source>
        <strain evidence="5 6">Hma11</strain>
    </source>
</reference>
<accession>A0A0F4LSF8</accession>
<evidence type="ECO:0000256" key="1">
    <source>
        <dbReference type="ARBA" id="ARBA00011046"/>
    </source>
</evidence>
<dbReference type="PIRSF" id="PIRSF019455">
    <property type="entry name" value="CopR_AtkY"/>
    <property type="match status" value="1"/>
</dbReference>
<comment type="similarity">
    <text evidence="1">Belongs to the BlaI transcriptional regulatory family.</text>
</comment>
<protein>
    <submittedName>
        <fullName evidence="5">CopY/TcrY family copper transport repressor</fullName>
    </submittedName>
</protein>
<keyword evidence="4" id="KW-0804">Transcription</keyword>
<dbReference type="AlphaFoldDB" id="A0A0F4LSF8"/>
<keyword evidence="6" id="KW-1185">Reference proteome</keyword>
<dbReference type="GO" id="GO:0003677">
    <property type="term" value="F:DNA binding"/>
    <property type="evidence" value="ECO:0007669"/>
    <property type="project" value="UniProtKB-KW"/>
</dbReference>
<keyword evidence="3" id="KW-0238">DNA-binding</keyword>
<evidence type="ECO:0000256" key="3">
    <source>
        <dbReference type="ARBA" id="ARBA00023125"/>
    </source>
</evidence>
<evidence type="ECO:0000313" key="5">
    <source>
        <dbReference type="EMBL" id="KJY61214.1"/>
    </source>
</evidence>
<dbReference type="HOGENOM" id="CLU_119090_2_1_9"/>
<dbReference type="Proteomes" id="UP000033682">
    <property type="component" value="Unassembled WGS sequence"/>
</dbReference>
<keyword evidence="2" id="KW-0805">Transcription regulation</keyword>
<dbReference type="InterPro" id="IPR036388">
    <property type="entry name" value="WH-like_DNA-bd_sf"/>
</dbReference>
<name>A0A0F4LSF8_9LACO</name>
<evidence type="ECO:0000256" key="4">
    <source>
        <dbReference type="ARBA" id="ARBA00023163"/>
    </source>
</evidence>
<comment type="caution">
    <text evidence="5">The sequence shown here is derived from an EMBL/GenBank/DDBJ whole genome shotgun (WGS) entry which is preliminary data.</text>
</comment>
<dbReference type="NCBIfam" id="TIGR02698">
    <property type="entry name" value="CopY_TcrY"/>
    <property type="match status" value="1"/>
</dbReference>
<dbReference type="PATRIC" id="fig|303541.3.peg.642"/>
<dbReference type="Pfam" id="PF03965">
    <property type="entry name" value="Penicillinase_R"/>
    <property type="match status" value="1"/>
</dbReference>
<gene>
    <name evidence="5" type="ORF">JF72_04920</name>
</gene>
<dbReference type="GO" id="GO:0045892">
    <property type="term" value="P:negative regulation of DNA-templated transcription"/>
    <property type="evidence" value="ECO:0007669"/>
    <property type="project" value="InterPro"/>
</dbReference>
<dbReference type="InterPro" id="IPR005650">
    <property type="entry name" value="BlaI_family"/>
</dbReference>
<dbReference type="STRING" id="303541.JF72_04920"/>
<dbReference type="RefSeq" id="WP_046306556.1">
    <property type="nucleotide sequence ID" value="NZ_CAMKYX010000003.1"/>
</dbReference>
<organism evidence="5 6">
    <name type="scientific">Lactobacillus apis</name>
    <dbReference type="NCBI Taxonomy" id="303541"/>
    <lineage>
        <taxon>Bacteria</taxon>
        <taxon>Bacillati</taxon>
        <taxon>Bacillota</taxon>
        <taxon>Bacilli</taxon>
        <taxon>Lactobacillales</taxon>
        <taxon>Lactobacillaceae</taxon>
        <taxon>Lactobacillus</taxon>
    </lineage>
</organism>
<dbReference type="InterPro" id="IPR014071">
    <property type="entry name" value="Cu_transp_CopY/TcrY"/>
</dbReference>
<dbReference type="SUPFAM" id="SSF46785">
    <property type="entry name" value="Winged helix' DNA-binding domain"/>
    <property type="match status" value="1"/>
</dbReference>
<evidence type="ECO:0000313" key="6">
    <source>
        <dbReference type="Proteomes" id="UP000033682"/>
    </source>
</evidence>
<evidence type="ECO:0000256" key="2">
    <source>
        <dbReference type="ARBA" id="ARBA00023015"/>
    </source>
</evidence>
<sequence>MVEKSREHNISEAEWEVMRIVWTLGEIHTGDIIKQLQAKKNWSESTIKTLIGRLVKKALLKTRKDGHRYAYSATVTQVQMMIQVSKEMMDHMCDMHKGQVLIELLKDMPLSKSDISTIEDELAGKESKAPAVIKCNCLVSGQHEC</sequence>
<dbReference type="Gene3D" id="1.10.10.10">
    <property type="entry name" value="Winged helix-like DNA-binding domain superfamily/Winged helix DNA-binding domain"/>
    <property type="match status" value="1"/>
</dbReference>
<dbReference type="EMBL" id="JXLG01000005">
    <property type="protein sequence ID" value="KJY61214.1"/>
    <property type="molecule type" value="Genomic_DNA"/>
</dbReference>
<dbReference type="InterPro" id="IPR036390">
    <property type="entry name" value="WH_DNA-bd_sf"/>
</dbReference>